<evidence type="ECO:0000256" key="2">
    <source>
        <dbReference type="ARBA" id="ARBA00022801"/>
    </source>
</evidence>
<dbReference type="EMBL" id="BLQM01000715">
    <property type="protein sequence ID" value="GMH96801.1"/>
    <property type="molecule type" value="Genomic_DNA"/>
</dbReference>
<evidence type="ECO:0000313" key="4">
    <source>
        <dbReference type="Proteomes" id="UP001162640"/>
    </source>
</evidence>
<dbReference type="PANTHER" id="PTHR45953:SF1">
    <property type="entry name" value="IDURONATE 2-SULFATASE"/>
    <property type="match status" value="1"/>
</dbReference>
<keyword evidence="2" id="KW-0378">Hydrolase</keyword>
<gene>
    <name evidence="3" type="ORF">TL16_g13321</name>
</gene>
<dbReference type="PANTHER" id="PTHR45953">
    <property type="entry name" value="IDURONATE 2-SULFATASE"/>
    <property type="match status" value="1"/>
</dbReference>
<dbReference type="GO" id="GO:0004423">
    <property type="term" value="F:iduronate-2-sulfatase activity"/>
    <property type="evidence" value="ECO:0007669"/>
    <property type="project" value="TreeGrafter"/>
</dbReference>
<feature type="non-terminal residue" evidence="3">
    <location>
        <position position="74"/>
    </location>
</feature>
<organism evidence="3 4">
    <name type="scientific">Triparma laevis f. inornata</name>
    <dbReference type="NCBI Taxonomy" id="1714386"/>
    <lineage>
        <taxon>Eukaryota</taxon>
        <taxon>Sar</taxon>
        <taxon>Stramenopiles</taxon>
        <taxon>Ochrophyta</taxon>
        <taxon>Bolidophyceae</taxon>
        <taxon>Parmales</taxon>
        <taxon>Triparmaceae</taxon>
        <taxon>Triparma</taxon>
    </lineage>
</organism>
<name>A0A9W7BUS1_9STRA</name>
<sequence>MKVPWLEGTAGTRSDELAELVDILPTVAELAGIDVPHTNLGDRMNPIEGKSLVKSLTGERVKSAAFSQYPRKPK</sequence>
<comment type="caution">
    <text evidence="3">The sequence shown here is derived from an EMBL/GenBank/DDBJ whole genome shotgun (WGS) entry which is preliminary data.</text>
</comment>
<dbReference type="Gene3D" id="3.40.720.10">
    <property type="entry name" value="Alkaline Phosphatase, subunit A"/>
    <property type="match status" value="1"/>
</dbReference>
<evidence type="ECO:0000256" key="1">
    <source>
        <dbReference type="ARBA" id="ARBA00022723"/>
    </source>
</evidence>
<protein>
    <submittedName>
        <fullName evidence="3">Uncharacterized protein</fullName>
    </submittedName>
</protein>
<dbReference type="GO" id="GO:0005737">
    <property type="term" value="C:cytoplasm"/>
    <property type="evidence" value="ECO:0007669"/>
    <property type="project" value="TreeGrafter"/>
</dbReference>
<dbReference type="GO" id="GO:0046872">
    <property type="term" value="F:metal ion binding"/>
    <property type="evidence" value="ECO:0007669"/>
    <property type="project" value="UniProtKB-KW"/>
</dbReference>
<proteinExistence type="predicted"/>
<dbReference type="AlphaFoldDB" id="A0A9W7BUS1"/>
<dbReference type="SUPFAM" id="SSF53649">
    <property type="entry name" value="Alkaline phosphatase-like"/>
    <property type="match status" value="1"/>
</dbReference>
<dbReference type="Proteomes" id="UP001162640">
    <property type="component" value="Unassembled WGS sequence"/>
</dbReference>
<accession>A0A9W7BUS1</accession>
<keyword evidence="1" id="KW-0479">Metal-binding</keyword>
<dbReference type="InterPro" id="IPR017850">
    <property type="entry name" value="Alkaline_phosphatase_core_sf"/>
</dbReference>
<reference evidence="4" key="1">
    <citation type="journal article" date="2023" name="Commun. Biol.">
        <title>Genome analysis of Parmales, the sister group of diatoms, reveals the evolutionary specialization of diatoms from phago-mixotrophs to photoautotrophs.</title>
        <authorList>
            <person name="Ban H."/>
            <person name="Sato S."/>
            <person name="Yoshikawa S."/>
            <person name="Yamada K."/>
            <person name="Nakamura Y."/>
            <person name="Ichinomiya M."/>
            <person name="Sato N."/>
            <person name="Blanc-Mathieu R."/>
            <person name="Endo H."/>
            <person name="Kuwata A."/>
            <person name="Ogata H."/>
        </authorList>
    </citation>
    <scope>NUCLEOTIDE SEQUENCE [LARGE SCALE GENOMIC DNA]</scope>
</reference>
<evidence type="ECO:0000313" key="3">
    <source>
        <dbReference type="EMBL" id="GMH96801.1"/>
    </source>
</evidence>